<evidence type="ECO:0000256" key="5">
    <source>
        <dbReference type="ARBA" id="ARBA00023242"/>
    </source>
</evidence>
<dbReference type="InterPro" id="IPR001138">
    <property type="entry name" value="Zn2Cys6_DnaBD"/>
</dbReference>
<dbReference type="GO" id="GO:0005634">
    <property type="term" value="C:nucleus"/>
    <property type="evidence" value="ECO:0007669"/>
    <property type="project" value="UniProtKB-SubCell"/>
</dbReference>
<dbReference type="GO" id="GO:0008270">
    <property type="term" value="F:zinc ion binding"/>
    <property type="evidence" value="ECO:0007669"/>
    <property type="project" value="InterPro"/>
</dbReference>
<keyword evidence="2" id="KW-0805">Transcription regulation</keyword>
<feature type="compositionally biased region" description="Polar residues" evidence="6">
    <location>
        <begin position="110"/>
        <end position="125"/>
    </location>
</feature>
<keyword evidence="4" id="KW-0804">Transcription</keyword>
<dbReference type="AlphaFoldDB" id="A0AA39QVH3"/>
<sequence>MGPSSAAIALRESFGDRRPPDISRKITACVACRKLKIKCHMNDSKPPCSRCNTRKLPCTVNKSIQMLLESDLDWKEAMQKRIGRIENSITSSASTGSCLDRHDHSAPQMLPNTNGGRISPESSTSLGAFPASSMDDLVLNDKENSSSGGIDLASRGLVSQKTLEKHFDYYCENLDHFIHRILPAGDTLASVQRRSSLLLAAICTTAAVCAGSDDYQTCLDAFIGEVTTKMFSSTHTFDDVRALCIGAFWLGKISSALNALAARIAGELNLHRCITKMPHTKKICYDRSRLHFLVYICDHHCSLSHGRPPMTREIKAVKSLRALKFSTAADLDLISQVELWSISTQVFDSFGAATDRTFVHSRRRPPEETDGGYERADSTYDDVDRGNMADGAFVTNVLESGQDWLMLPHDLGLDFPGVGDLDFSCTEW</sequence>
<dbReference type="InterPro" id="IPR051089">
    <property type="entry name" value="prtT"/>
</dbReference>
<dbReference type="PROSITE" id="PS00463">
    <property type="entry name" value="ZN2_CY6_FUNGAL_1"/>
    <property type="match status" value="1"/>
</dbReference>
<comment type="subcellular location">
    <subcellularLocation>
        <location evidence="1">Nucleus</location>
    </subcellularLocation>
</comment>
<feature type="region of interest" description="Disordered" evidence="6">
    <location>
        <begin position="360"/>
        <end position="380"/>
    </location>
</feature>
<name>A0AA39QVH3_9LECA</name>
<accession>A0AA39QVH3</accession>
<dbReference type="Gene3D" id="4.10.240.10">
    <property type="entry name" value="Zn(2)-C6 fungal-type DNA-binding domain"/>
    <property type="match status" value="1"/>
</dbReference>
<dbReference type="PANTHER" id="PTHR31845:SF17">
    <property type="entry name" value="ZN(II)2CYS6 TRANSCRIPTION FACTOR (EUROFUNG)"/>
    <property type="match status" value="1"/>
</dbReference>
<proteinExistence type="predicted"/>
<dbReference type="CDD" id="cd12148">
    <property type="entry name" value="fungal_TF_MHR"/>
    <property type="match status" value="1"/>
</dbReference>
<evidence type="ECO:0000313" key="9">
    <source>
        <dbReference type="Proteomes" id="UP001166286"/>
    </source>
</evidence>
<dbReference type="InterPro" id="IPR036864">
    <property type="entry name" value="Zn2-C6_fun-type_DNA-bd_sf"/>
</dbReference>
<dbReference type="PANTHER" id="PTHR31845">
    <property type="entry name" value="FINGER DOMAIN PROTEIN, PUTATIVE-RELATED"/>
    <property type="match status" value="1"/>
</dbReference>
<dbReference type="SUPFAM" id="SSF57701">
    <property type="entry name" value="Zn2/Cys6 DNA-binding domain"/>
    <property type="match status" value="1"/>
</dbReference>
<evidence type="ECO:0000256" key="3">
    <source>
        <dbReference type="ARBA" id="ARBA00023125"/>
    </source>
</evidence>
<keyword evidence="9" id="KW-1185">Reference proteome</keyword>
<protein>
    <recommendedName>
        <fullName evidence="7">Zn(2)-C6 fungal-type domain-containing protein</fullName>
    </recommendedName>
</protein>
<reference evidence="8" key="1">
    <citation type="submission" date="2023-03" db="EMBL/GenBank/DDBJ databases">
        <title>Complete genome of Cladonia borealis.</title>
        <authorList>
            <person name="Park H."/>
        </authorList>
    </citation>
    <scope>NUCLEOTIDE SEQUENCE</scope>
    <source>
        <strain evidence="8">ANT050790</strain>
    </source>
</reference>
<dbReference type="EMBL" id="JAFEKC020000019">
    <property type="protein sequence ID" value="KAK0509191.1"/>
    <property type="molecule type" value="Genomic_DNA"/>
</dbReference>
<dbReference type="Proteomes" id="UP001166286">
    <property type="component" value="Unassembled WGS sequence"/>
</dbReference>
<dbReference type="Pfam" id="PF00172">
    <property type="entry name" value="Zn_clus"/>
    <property type="match status" value="1"/>
</dbReference>
<gene>
    <name evidence="8" type="ORF">JMJ35_008562</name>
</gene>
<comment type="caution">
    <text evidence="8">The sequence shown here is derived from an EMBL/GenBank/DDBJ whole genome shotgun (WGS) entry which is preliminary data.</text>
</comment>
<evidence type="ECO:0000256" key="4">
    <source>
        <dbReference type="ARBA" id="ARBA00023163"/>
    </source>
</evidence>
<evidence type="ECO:0000313" key="8">
    <source>
        <dbReference type="EMBL" id="KAK0509191.1"/>
    </source>
</evidence>
<evidence type="ECO:0000259" key="7">
    <source>
        <dbReference type="PROSITE" id="PS50048"/>
    </source>
</evidence>
<feature type="compositionally biased region" description="Basic and acidic residues" evidence="6">
    <location>
        <begin position="364"/>
        <end position="380"/>
    </location>
</feature>
<dbReference type="PROSITE" id="PS50048">
    <property type="entry name" value="ZN2_CY6_FUNGAL_2"/>
    <property type="match status" value="1"/>
</dbReference>
<organism evidence="8 9">
    <name type="scientific">Cladonia borealis</name>
    <dbReference type="NCBI Taxonomy" id="184061"/>
    <lineage>
        <taxon>Eukaryota</taxon>
        <taxon>Fungi</taxon>
        <taxon>Dikarya</taxon>
        <taxon>Ascomycota</taxon>
        <taxon>Pezizomycotina</taxon>
        <taxon>Lecanoromycetes</taxon>
        <taxon>OSLEUM clade</taxon>
        <taxon>Lecanoromycetidae</taxon>
        <taxon>Lecanorales</taxon>
        <taxon>Lecanorineae</taxon>
        <taxon>Cladoniaceae</taxon>
        <taxon>Cladonia</taxon>
    </lineage>
</organism>
<feature type="region of interest" description="Disordered" evidence="6">
    <location>
        <begin position="106"/>
        <end position="125"/>
    </location>
</feature>
<dbReference type="CDD" id="cd00067">
    <property type="entry name" value="GAL4"/>
    <property type="match status" value="1"/>
</dbReference>
<feature type="domain" description="Zn(2)-C6 fungal-type" evidence="7">
    <location>
        <begin position="28"/>
        <end position="60"/>
    </location>
</feature>
<evidence type="ECO:0000256" key="6">
    <source>
        <dbReference type="SAM" id="MobiDB-lite"/>
    </source>
</evidence>
<evidence type="ECO:0000256" key="1">
    <source>
        <dbReference type="ARBA" id="ARBA00004123"/>
    </source>
</evidence>
<dbReference type="GO" id="GO:0000976">
    <property type="term" value="F:transcription cis-regulatory region binding"/>
    <property type="evidence" value="ECO:0007669"/>
    <property type="project" value="TreeGrafter"/>
</dbReference>
<evidence type="ECO:0000256" key="2">
    <source>
        <dbReference type="ARBA" id="ARBA00023015"/>
    </source>
</evidence>
<dbReference type="SMART" id="SM00066">
    <property type="entry name" value="GAL4"/>
    <property type="match status" value="1"/>
</dbReference>
<keyword evidence="3" id="KW-0238">DNA-binding</keyword>
<dbReference type="GO" id="GO:0000981">
    <property type="term" value="F:DNA-binding transcription factor activity, RNA polymerase II-specific"/>
    <property type="evidence" value="ECO:0007669"/>
    <property type="project" value="InterPro"/>
</dbReference>
<keyword evidence="5" id="KW-0539">Nucleus</keyword>